<feature type="domain" description="Heterokaryon incompatibility" evidence="1">
    <location>
        <begin position="7"/>
        <end position="110"/>
    </location>
</feature>
<dbReference type="PANTHER" id="PTHR24148">
    <property type="entry name" value="ANKYRIN REPEAT DOMAIN-CONTAINING PROTEIN 39 HOMOLOG-RELATED"/>
    <property type="match status" value="1"/>
</dbReference>
<dbReference type="Pfam" id="PF26639">
    <property type="entry name" value="Het-6_barrel"/>
    <property type="match status" value="1"/>
</dbReference>
<dbReference type="Pfam" id="PF06985">
    <property type="entry name" value="HET"/>
    <property type="match status" value="1"/>
</dbReference>
<evidence type="ECO:0000313" key="3">
    <source>
        <dbReference type="Proteomes" id="UP001301769"/>
    </source>
</evidence>
<dbReference type="Proteomes" id="UP001301769">
    <property type="component" value="Unassembled WGS sequence"/>
</dbReference>
<reference evidence="2" key="1">
    <citation type="journal article" date="2023" name="Mol. Phylogenet. Evol.">
        <title>Genome-scale phylogeny and comparative genomics of the fungal order Sordariales.</title>
        <authorList>
            <person name="Hensen N."/>
            <person name="Bonometti L."/>
            <person name="Westerberg I."/>
            <person name="Brannstrom I.O."/>
            <person name="Guillou S."/>
            <person name="Cros-Aarteil S."/>
            <person name="Calhoun S."/>
            <person name="Haridas S."/>
            <person name="Kuo A."/>
            <person name="Mondo S."/>
            <person name="Pangilinan J."/>
            <person name="Riley R."/>
            <person name="LaButti K."/>
            <person name="Andreopoulos B."/>
            <person name="Lipzen A."/>
            <person name="Chen C."/>
            <person name="Yan M."/>
            <person name="Daum C."/>
            <person name="Ng V."/>
            <person name="Clum A."/>
            <person name="Steindorff A."/>
            <person name="Ohm R.A."/>
            <person name="Martin F."/>
            <person name="Silar P."/>
            <person name="Natvig D.O."/>
            <person name="Lalanne C."/>
            <person name="Gautier V."/>
            <person name="Ament-Velasquez S.L."/>
            <person name="Kruys A."/>
            <person name="Hutchinson M.I."/>
            <person name="Powell A.J."/>
            <person name="Barry K."/>
            <person name="Miller A.N."/>
            <person name="Grigoriev I.V."/>
            <person name="Debuchy R."/>
            <person name="Gladieux P."/>
            <person name="Hiltunen Thoren M."/>
            <person name="Johannesson H."/>
        </authorList>
    </citation>
    <scope>NUCLEOTIDE SEQUENCE</scope>
    <source>
        <strain evidence="2">PSN293</strain>
    </source>
</reference>
<evidence type="ECO:0000313" key="2">
    <source>
        <dbReference type="EMBL" id="KAK4210989.1"/>
    </source>
</evidence>
<sequence length="685" mass="75861">MAVRSEWRSRLFWLDALCINQMDPSDKAQQVPLMSDIFHKAHKVIVWLGPSPDSDGSLALSAIHMLWTRITLHVEFGGELETADIPAPVWASIRRMLLAAWLRRTWVVQEVVLARGITPGANTIIRYGDGSLDWQTLSWFIRNIRSYPAIVTKLLQEQTPASTDTIMSTIRNLETIHDFNTITFPGLKGISLTYYMTRMFRTRCDFQTKEDKDRIYGLLALPDKRTMSPAVSAVDYGGQTDAELFTKVAIHTLEDERIRPQCRIDFLAHAGLSLGSGSCTSAGDLPSWVPNWNLTSSSDGSAPQPPYPFLGLDGLRELTHGHMDYLFCRYIADMKTYGDINWGYEFSPGTFHGEYMGVLGKRLINTRKAFYRAGIPPEFINKENGSSEMEPRFELILAGNSGTKPKLKVRGVPAARIAHLAEDVFPNPGSEREIILLPKARKEGQDEPVEMEEYLNPRAFLPPSWRTLAVTHGLAGYPPSETAFVFSRTIVGDLTRREVDLKHDLGIPARPMALAPPVSTMLGYEHLVRLYFGHKGGLYTPVAAVEQPRSLRDILERHPTRTSAFGPPSPGTTQPEEIQGDEAMEIVSELIDLNKQVSDMCGGRMFGVTAGGKMGIFPAGTRVDDAVVVFWGSTVPFVLRKASPSAGNNDGDNYQLVGACYVHGIMDGEALEGVEAGEGSDFVIV</sequence>
<accession>A0AAN6Y207</accession>
<dbReference type="AlphaFoldDB" id="A0AAN6Y207"/>
<dbReference type="InterPro" id="IPR052895">
    <property type="entry name" value="HetReg/Transcr_Mod"/>
</dbReference>
<dbReference type="EMBL" id="MU858160">
    <property type="protein sequence ID" value="KAK4210989.1"/>
    <property type="molecule type" value="Genomic_DNA"/>
</dbReference>
<dbReference type="InterPro" id="IPR010730">
    <property type="entry name" value="HET"/>
</dbReference>
<name>A0AAN6Y207_9PEZI</name>
<organism evidence="2 3">
    <name type="scientific">Rhypophila decipiens</name>
    <dbReference type="NCBI Taxonomy" id="261697"/>
    <lineage>
        <taxon>Eukaryota</taxon>
        <taxon>Fungi</taxon>
        <taxon>Dikarya</taxon>
        <taxon>Ascomycota</taxon>
        <taxon>Pezizomycotina</taxon>
        <taxon>Sordariomycetes</taxon>
        <taxon>Sordariomycetidae</taxon>
        <taxon>Sordariales</taxon>
        <taxon>Naviculisporaceae</taxon>
        <taxon>Rhypophila</taxon>
    </lineage>
</organism>
<gene>
    <name evidence="2" type="ORF">QBC37DRAFT_427835</name>
</gene>
<protein>
    <submittedName>
        <fullName evidence="2">Heterokaryon incompatibility protein-domain-containing protein</fullName>
    </submittedName>
</protein>
<evidence type="ECO:0000259" key="1">
    <source>
        <dbReference type="Pfam" id="PF06985"/>
    </source>
</evidence>
<comment type="caution">
    <text evidence="2">The sequence shown here is derived from an EMBL/GenBank/DDBJ whole genome shotgun (WGS) entry which is preliminary data.</text>
</comment>
<proteinExistence type="predicted"/>
<keyword evidence="3" id="KW-1185">Reference proteome</keyword>
<reference evidence="2" key="2">
    <citation type="submission" date="2023-05" db="EMBL/GenBank/DDBJ databases">
        <authorList>
            <consortium name="Lawrence Berkeley National Laboratory"/>
            <person name="Steindorff A."/>
            <person name="Hensen N."/>
            <person name="Bonometti L."/>
            <person name="Westerberg I."/>
            <person name="Brannstrom I.O."/>
            <person name="Guillou S."/>
            <person name="Cros-Aarteil S."/>
            <person name="Calhoun S."/>
            <person name="Haridas S."/>
            <person name="Kuo A."/>
            <person name="Mondo S."/>
            <person name="Pangilinan J."/>
            <person name="Riley R."/>
            <person name="Labutti K."/>
            <person name="Andreopoulos B."/>
            <person name="Lipzen A."/>
            <person name="Chen C."/>
            <person name="Yanf M."/>
            <person name="Daum C."/>
            <person name="Ng V."/>
            <person name="Clum A."/>
            <person name="Ohm R."/>
            <person name="Martin F."/>
            <person name="Silar P."/>
            <person name="Natvig D."/>
            <person name="Lalanne C."/>
            <person name="Gautier V."/>
            <person name="Ament-Velasquez S.L."/>
            <person name="Kruys A."/>
            <person name="Hutchinson M.I."/>
            <person name="Powell A.J."/>
            <person name="Barry K."/>
            <person name="Miller A.N."/>
            <person name="Grigoriev I.V."/>
            <person name="Debuchy R."/>
            <person name="Gladieux P."/>
            <person name="Thoren M.H."/>
            <person name="Johannesson H."/>
        </authorList>
    </citation>
    <scope>NUCLEOTIDE SEQUENCE</scope>
    <source>
        <strain evidence="2">PSN293</strain>
    </source>
</reference>
<dbReference type="PANTHER" id="PTHR24148:SF64">
    <property type="entry name" value="HETEROKARYON INCOMPATIBILITY DOMAIN-CONTAINING PROTEIN"/>
    <property type="match status" value="1"/>
</dbReference>